<proteinExistence type="predicted"/>
<accession>A0A4U0TM32</accession>
<dbReference type="EMBL" id="NAJL01000062">
    <property type="protein sequence ID" value="TKA23021.1"/>
    <property type="molecule type" value="Genomic_DNA"/>
</dbReference>
<dbReference type="AlphaFoldDB" id="A0A4U0TM32"/>
<sequence>MSRTQTTRPPPTRAPIRGPQAPVAARPIQTNAVARKPPTSATRVPAPRQPQQPSALANVATNAASTVTATAANAASPNWINRAVQSQVANVGNYASGFVYSIGNGVNKVGDGIGGSITNTTRYWGQGVAGYGNNIKDQVGVGGPRVSTAGNPLALAGVGGGQGAVPSAKSGKGTRGGAGNPLGI</sequence>
<organism evidence="2 3">
    <name type="scientific">Salinomyces thailandicus</name>
    <dbReference type="NCBI Taxonomy" id="706561"/>
    <lineage>
        <taxon>Eukaryota</taxon>
        <taxon>Fungi</taxon>
        <taxon>Dikarya</taxon>
        <taxon>Ascomycota</taxon>
        <taxon>Pezizomycotina</taxon>
        <taxon>Dothideomycetes</taxon>
        <taxon>Dothideomycetidae</taxon>
        <taxon>Mycosphaerellales</taxon>
        <taxon>Teratosphaeriaceae</taxon>
        <taxon>Salinomyces</taxon>
    </lineage>
</organism>
<reference evidence="2 3" key="1">
    <citation type="submission" date="2017-03" db="EMBL/GenBank/DDBJ databases">
        <title>Genomes of endolithic fungi from Antarctica.</title>
        <authorList>
            <person name="Coleine C."/>
            <person name="Masonjones S."/>
            <person name="Stajich J.E."/>
        </authorList>
    </citation>
    <scope>NUCLEOTIDE SEQUENCE [LARGE SCALE GENOMIC DNA]</scope>
    <source>
        <strain evidence="2 3">CCFEE 6315</strain>
    </source>
</reference>
<feature type="compositionally biased region" description="Gly residues" evidence="1">
    <location>
        <begin position="173"/>
        <end position="184"/>
    </location>
</feature>
<gene>
    <name evidence="2" type="ORF">B0A50_07239</name>
</gene>
<dbReference type="OrthoDB" id="3791134at2759"/>
<feature type="region of interest" description="Disordered" evidence="1">
    <location>
        <begin position="1"/>
        <end position="53"/>
    </location>
</feature>
<feature type="region of interest" description="Disordered" evidence="1">
    <location>
        <begin position="163"/>
        <end position="184"/>
    </location>
</feature>
<dbReference type="Proteomes" id="UP000308549">
    <property type="component" value="Unassembled WGS sequence"/>
</dbReference>
<evidence type="ECO:0000256" key="1">
    <source>
        <dbReference type="SAM" id="MobiDB-lite"/>
    </source>
</evidence>
<evidence type="ECO:0000313" key="3">
    <source>
        <dbReference type="Proteomes" id="UP000308549"/>
    </source>
</evidence>
<comment type="caution">
    <text evidence="2">The sequence shown here is derived from an EMBL/GenBank/DDBJ whole genome shotgun (WGS) entry which is preliminary data.</text>
</comment>
<protein>
    <submittedName>
        <fullName evidence="2">Uncharacterized protein</fullName>
    </submittedName>
</protein>
<evidence type="ECO:0000313" key="2">
    <source>
        <dbReference type="EMBL" id="TKA23021.1"/>
    </source>
</evidence>
<keyword evidence="3" id="KW-1185">Reference proteome</keyword>
<name>A0A4U0TM32_9PEZI</name>